<feature type="chain" id="PRO_5023075271" description="microbial collagenase" evidence="15">
    <location>
        <begin position="29"/>
        <end position="626"/>
    </location>
</feature>
<evidence type="ECO:0000256" key="1">
    <source>
        <dbReference type="ARBA" id="ARBA00000424"/>
    </source>
</evidence>
<feature type="signal peptide" evidence="15">
    <location>
        <begin position="1"/>
        <end position="28"/>
    </location>
</feature>
<evidence type="ECO:0000256" key="15">
    <source>
        <dbReference type="SAM" id="SignalP"/>
    </source>
</evidence>
<evidence type="ECO:0000313" key="20">
    <source>
        <dbReference type="Proteomes" id="UP000321514"/>
    </source>
</evidence>
<reference evidence="17 20" key="2">
    <citation type="submission" date="2019-07" db="EMBL/GenBank/DDBJ databases">
        <title>Whole genome shotgun sequence of Myxococcus fulvus NBRC 100333.</title>
        <authorList>
            <person name="Hosoyama A."/>
            <person name="Uohara A."/>
            <person name="Ohji S."/>
            <person name="Ichikawa N."/>
        </authorList>
    </citation>
    <scope>NUCLEOTIDE SEQUENCE [LARGE SCALE GENOMIC DNA]</scope>
    <source>
        <strain evidence="17 20">NBRC 100333</strain>
    </source>
</reference>
<dbReference type="PANTHER" id="PTHR13062:SF9">
    <property type="entry name" value="MICROBIAL COLLAGENASE"/>
    <property type="match status" value="1"/>
</dbReference>
<keyword evidence="11" id="KW-0482">Metalloprotease</keyword>
<keyword evidence="19" id="KW-1185">Reference proteome</keyword>
<keyword evidence="8 15" id="KW-0732">Signal</keyword>
<keyword evidence="6" id="KW-0645">Protease</keyword>
<comment type="cofactor">
    <cofactor evidence="2">
        <name>Zn(2+)</name>
        <dbReference type="ChEBI" id="CHEBI:29105"/>
    </cofactor>
</comment>
<dbReference type="Pfam" id="PF08453">
    <property type="entry name" value="Peptidase_M9_N"/>
    <property type="match status" value="1"/>
</dbReference>
<dbReference type="GO" id="GO:0005576">
    <property type="term" value="C:extracellular region"/>
    <property type="evidence" value="ECO:0007669"/>
    <property type="project" value="UniProtKB-SubCell"/>
</dbReference>
<dbReference type="Gene3D" id="1.10.390.20">
    <property type="match status" value="1"/>
</dbReference>
<dbReference type="Gene3D" id="3.40.30.160">
    <property type="entry name" value="Collagenase ColT, N-terminal domain"/>
    <property type="match status" value="1"/>
</dbReference>
<dbReference type="PANTHER" id="PTHR13062">
    <property type="entry name" value="COLLAGENASE"/>
    <property type="match status" value="1"/>
</dbReference>
<dbReference type="EMBL" id="FOIB01000001">
    <property type="protein sequence ID" value="SES96455.1"/>
    <property type="molecule type" value="Genomic_DNA"/>
</dbReference>
<evidence type="ECO:0000256" key="9">
    <source>
        <dbReference type="ARBA" id="ARBA00022801"/>
    </source>
</evidence>
<comment type="catalytic activity">
    <reaction evidence="1">
        <text>Digestion of native collagen in the triple helical region at Xaa-|-Gly bonds. With synthetic peptides, a preference is shown for Gly at P3 and P1', Pro and Ala at P2 and P2', and hydroxyproline, Ala or Arg at P3'.</text>
        <dbReference type="EC" id="3.4.24.3"/>
    </reaction>
</comment>
<dbReference type="Pfam" id="PF01752">
    <property type="entry name" value="Peptidase_M9"/>
    <property type="match status" value="1"/>
</dbReference>
<dbReference type="GO" id="GO:0004222">
    <property type="term" value="F:metalloendopeptidase activity"/>
    <property type="evidence" value="ECO:0007669"/>
    <property type="project" value="InterPro"/>
</dbReference>
<evidence type="ECO:0000313" key="18">
    <source>
        <dbReference type="EMBL" id="SES96455.1"/>
    </source>
</evidence>
<dbReference type="GO" id="GO:0008270">
    <property type="term" value="F:zinc ion binding"/>
    <property type="evidence" value="ECO:0007669"/>
    <property type="project" value="InterPro"/>
</dbReference>
<evidence type="ECO:0000313" key="19">
    <source>
        <dbReference type="Proteomes" id="UP000183760"/>
    </source>
</evidence>
<evidence type="ECO:0000256" key="14">
    <source>
        <dbReference type="SAM" id="MobiDB-lite"/>
    </source>
</evidence>
<sequence length="626" mass="68867">MRRPIMDGCRRHLFFTLCLALFTSEAVARPGGPAPAEPLFKRHGHEHAHQRIRPDERPPDVAPENLRRALSLPAVARPLVACDPAAIGAASGDRLVTRVKSAAPDCLQTLFDVGGAPARQLFSESKMVTIAQALTADARAYAGNNSAQTLQLILFLRAGYYAQDRNPDVVGTYGTALRDAIRPALDAFVANSHFQDVNDTHGAVLSEFVTLIDSAKQTASHLGTLQGLLDRFDDAALASESMRGATSNVFFVLYNSHGDDDFVAAVRRDASLLDALDSFVARNRHLLGTDDQHLTVNAARELARFLQHPGTLRDRTRARVRALLDNHSKTGPTAGVWVSAAQMAEHFDVANCSSYGICGFRQALVQDVLGTTYECAPTLRLRVQQMSNIDLAVTCIVLSIRSLDFHARLGTTYVPVAGDNNAVLEMAIFDSSLDYQTYAGPMFGISTNNGGIYLEGNPSAPGNQARAILYEAEWVRPSFQVWNLEHEYTHYLDGRFDMQGDFGASTIQPTIWWIEGLAEYITRPTNHPDAVATGTQKTFQLSQILRNDYNSSSERIYTWGYLAVRFMFDRHASQVGIFLGQFRAGDYAAYRQSLDLLGTSYDAEFHQWLTCIATALDPLLCRNLGG</sequence>
<accession>A0A511SX67</accession>
<evidence type="ECO:0000313" key="17">
    <source>
        <dbReference type="EMBL" id="GEN05748.1"/>
    </source>
</evidence>
<keyword evidence="7" id="KW-0479">Metal-binding</keyword>
<dbReference type="InterPro" id="IPR002169">
    <property type="entry name" value="Peptidase_M9A/M9B"/>
</dbReference>
<dbReference type="RefSeq" id="WP_074948991.1">
    <property type="nucleotide sequence ID" value="NZ_BJXR01000012.1"/>
</dbReference>
<evidence type="ECO:0000256" key="8">
    <source>
        <dbReference type="ARBA" id="ARBA00022729"/>
    </source>
</evidence>
<protein>
    <recommendedName>
        <fullName evidence="4">microbial collagenase</fullName>
        <ecNumber evidence="4">3.4.24.3</ecNumber>
    </recommendedName>
</protein>
<keyword evidence="10" id="KW-0862">Zinc</keyword>
<evidence type="ECO:0000256" key="12">
    <source>
        <dbReference type="ARBA" id="ARBA00023145"/>
    </source>
</evidence>
<evidence type="ECO:0000256" key="6">
    <source>
        <dbReference type="ARBA" id="ARBA00022670"/>
    </source>
</evidence>
<name>A0A511SX67_MYXFU</name>
<gene>
    <name evidence="17" type="ORF">MFU01_07850</name>
    <name evidence="18" type="ORF">SAMN05443572_101704</name>
</gene>
<evidence type="ECO:0000256" key="10">
    <source>
        <dbReference type="ARBA" id="ARBA00022833"/>
    </source>
</evidence>
<organism evidence="17 20">
    <name type="scientific">Myxococcus fulvus</name>
    <dbReference type="NCBI Taxonomy" id="33"/>
    <lineage>
        <taxon>Bacteria</taxon>
        <taxon>Pseudomonadati</taxon>
        <taxon>Myxococcota</taxon>
        <taxon>Myxococcia</taxon>
        <taxon>Myxococcales</taxon>
        <taxon>Cystobacterineae</taxon>
        <taxon>Myxococcaceae</taxon>
        <taxon>Myxococcus</taxon>
    </lineage>
</organism>
<keyword evidence="12" id="KW-0865">Zymogen</keyword>
<dbReference type="Proteomes" id="UP000321514">
    <property type="component" value="Unassembled WGS sequence"/>
</dbReference>
<reference evidence="18 19" key="1">
    <citation type="submission" date="2016-10" db="EMBL/GenBank/DDBJ databases">
        <authorList>
            <person name="Varghese N."/>
            <person name="Submissions S."/>
        </authorList>
    </citation>
    <scope>NUCLEOTIDE SEQUENCE [LARGE SCALE GENOMIC DNA]</scope>
    <source>
        <strain evidence="18 19">DSM 16525</strain>
    </source>
</reference>
<feature type="region of interest" description="Disordered" evidence="14">
    <location>
        <begin position="32"/>
        <end position="63"/>
    </location>
</feature>
<keyword evidence="5" id="KW-0964">Secreted</keyword>
<evidence type="ECO:0000256" key="11">
    <source>
        <dbReference type="ARBA" id="ARBA00023049"/>
    </source>
</evidence>
<evidence type="ECO:0000256" key="4">
    <source>
        <dbReference type="ARBA" id="ARBA00012653"/>
    </source>
</evidence>
<dbReference type="EC" id="3.4.24.3" evidence="4"/>
<evidence type="ECO:0000256" key="2">
    <source>
        <dbReference type="ARBA" id="ARBA00001947"/>
    </source>
</evidence>
<proteinExistence type="predicted"/>
<feature type="domain" description="Peptidase M9 collagenase N-terminal" evidence="16">
    <location>
        <begin position="82"/>
        <end position="263"/>
    </location>
</feature>
<dbReference type="PRINTS" id="PR00931">
    <property type="entry name" value="MICOLLPTASE"/>
</dbReference>
<dbReference type="InterPro" id="IPR013661">
    <property type="entry name" value="Peptidase_M9_N_dom"/>
</dbReference>
<evidence type="ECO:0000256" key="5">
    <source>
        <dbReference type="ARBA" id="ARBA00022525"/>
    </source>
</evidence>
<evidence type="ECO:0000256" key="7">
    <source>
        <dbReference type="ARBA" id="ARBA00022723"/>
    </source>
</evidence>
<feature type="active site" evidence="13">
    <location>
        <position position="487"/>
    </location>
</feature>
<evidence type="ECO:0000256" key="3">
    <source>
        <dbReference type="ARBA" id="ARBA00004613"/>
    </source>
</evidence>
<evidence type="ECO:0000256" key="13">
    <source>
        <dbReference type="PIRSR" id="PIRSR602169-1"/>
    </source>
</evidence>
<keyword evidence="9" id="KW-0378">Hydrolase</keyword>
<dbReference type="AlphaFoldDB" id="A0A511SX67"/>
<dbReference type="Proteomes" id="UP000183760">
    <property type="component" value="Unassembled WGS sequence"/>
</dbReference>
<comment type="subcellular location">
    <subcellularLocation>
        <location evidence="3">Secreted</location>
    </subcellularLocation>
</comment>
<evidence type="ECO:0000259" key="16">
    <source>
        <dbReference type="Pfam" id="PF08453"/>
    </source>
</evidence>
<dbReference type="GO" id="GO:0006508">
    <property type="term" value="P:proteolysis"/>
    <property type="evidence" value="ECO:0007669"/>
    <property type="project" value="UniProtKB-KW"/>
</dbReference>
<dbReference type="OrthoDB" id="9802683at2"/>
<feature type="compositionally biased region" description="Basic and acidic residues" evidence="14">
    <location>
        <begin position="47"/>
        <end position="59"/>
    </location>
</feature>
<dbReference type="EMBL" id="BJXR01000012">
    <property type="protein sequence ID" value="GEN05748.1"/>
    <property type="molecule type" value="Genomic_DNA"/>
</dbReference>
<comment type="caution">
    <text evidence="17">The sequence shown here is derived from an EMBL/GenBank/DDBJ whole genome shotgun (WGS) entry which is preliminary data.</text>
</comment>